<name>A0A9X4KLR8_9BACL</name>
<dbReference type="RefSeq" id="WP_277568133.1">
    <property type="nucleotide sequence ID" value="NZ_JAPDHZ010000006.1"/>
</dbReference>
<evidence type="ECO:0008006" key="4">
    <source>
        <dbReference type="Google" id="ProtNLM"/>
    </source>
</evidence>
<feature type="chain" id="PRO_5040761531" description="SPOR domain-containing protein" evidence="1">
    <location>
        <begin position="32"/>
        <end position="269"/>
    </location>
</feature>
<keyword evidence="3" id="KW-1185">Reference proteome</keyword>
<dbReference type="PROSITE" id="PS51257">
    <property type="entry name" value="PROKAR_LIPOPROTEIN"/>
    <property type="match status" value="1"/>
</dbReference>
<keyword evidence="1" id="KW-0732">Signal</keyword>
<dbReference type="EMBL" id="JAPDHZ010000006">
    <property type="protein sequence ID" value="MDG0794383.1"/>
    <property type="molecule type" value="Genomic_DNA"/>
</dbReference>
<dbReference type="AlphaFoldDB" id="A0A9X4KLR8"/>
<feature type="signal peptide" evidence="1">
    <location>
        <begin position="1"/>
        <end position="31"/>
    </location>
</feature>
<evidence type="ECO:0000313" key="2">
    <source>
        <dbReference type="EMBL" id="MDG0794383.1"/>
    </source>
</evidence>
<reference evidence="2 3" key="1">
    <citation type="submission" date="2022-10" db="EMBL/GenBank/DDBJ databases">
        <title>Comparative genomic analysis of Cohnella hashimotonis sp. nov., isolated from the International Space Station.</title>
        <authorList>
            <person name="Simpson A."/>
            <person name="Venkateswaran K."/>
        </authorList>
    </citation>
    <scope>NUCLEOTIDE SEQUENCE [LARGE SCALE GENOMIC DNA]</scope>
    <source>
        <strain evidence="2 3">DSM 18997</strain>
    </source>
</reference>
<evidence type="ECO:0000313" key="3">
    <source>
        <dbReference type="Proteomes" id="UP001153387"/>
    </source>
</evidence>
<sequence>MRKKIGIPGTTILMMLAFLLACPTVAPGSSAAAGIPASADGPALLLYDSLALSTPRERNVETLERLLAAYGIPVAAMAFDRYAEGTLKSYRRVVVMRNAPDLPPNGALASELAAYEGDYLQIGGQELPDRVRAGLDLKLASAPPDTVRLKAGEYSQTLPDVGNLDYIAGASSAAKRYGTLTFASDGKRSPYAVSAGGYAYAGYLSAGSLAELALAYVLKDWLHAEDEFGAYLLIREIYPFSDLELLKTLADRLYDAGVPFAVSVKPVFL</sequence>
<accession>A0A9X4KLR8</accession>
<gene>
    <name evidence="2" type="ORF">OMP38_28770</name>
</gene>
<comment type="caution">
    <text evidence="2">The sequence shown here is derived from an EMBL/GenBank/DDBJ whole genome shotgun (WGS) entry which is preliminary data.</text>
</comment>
<protein>
    <recommendedName>
        <fullName evidence="4">SPOR domain-containing protein</fullName>
    </recommendedName>
</protein>
<evidence type="ECO:0000256" key="1">
    <source>
        <dbReference type="SAM" id="SignalP"/>
    </source>
</evidence>
<dbReference type="Proteomes" id="UP001153387">
    <property type="component" value="Unassembled WGS sequence"/>
</dbReference>
<organism evidence="2 3">
    <name type="scientific">Cohnella ginsengisoli</name>
    <dbReference type="NCBI Taxonomy" id="425004"/>
    <lineage>
        <taxon>Bacteria</taxon>
        <taxon>Bacillati</taxon>
        <taxon>Bacillota</taxon>
        <taxon>Bacilli</taxon>
        <taxon>Bacillales</taxon>
        <taxon>Paenibacillaceae</taxon>
        <taxon>Cohnella</taxon>
    </lineage>
</organism>
<proteinExistence type="predicted"/>